<dbReference type="EMBL" id="CP165718">
    <property type="protein sequence ID" value="XDV10601.1"/>
    <property type="molecule type" value="Genomic_DNA"/>
</dbReference>
<sequence>MNKQLNKAVTARFSGEDFTRLQTEAERRGCTVADVIRSSWTHYQEQQQLQQLLLKLEQRQRKVQFEMLCTTLDLADADRKQALSQLHGKGVKF</sequence>
<protein>
    <recommendedName>
        <fullName evidence="2">Ribbon-helix-helix protein, copG family</fullName>
    </recommendedName>
</protein>
<organism evidence="1">
    <name type="scientific">Pseudidiomarina sp. PP-1MA</name>
    <dbReference type="NCBI Taxonomy" id="3237706"/>
    <lineage>
        <taxon>Bacteria</taxon>
        <taxon>Pseudomonadati</taxon>
        <taxon>Pseudomonadota</taxon>
        <taxon>Gammaproteobacteria</taxon>
        <taxon>Alteromonadales</taxon>
        <taxon>Idiomarinaceae</taxon>
        <taxon>Pseudidiomarina</taxon>
    </lineage>
</organism>
<dbReference type="RefSeq" id="WP_349276134.1">
    <property type="nucleotide sequence ID" value="NZ_CP165718.1"/>
</dbReference>
<gene>
    <name evidence="1" type="ORF">AB8S08_05305</name>
</gene>
<dbReference type="AlphaFoldDB" id="A0AB39X9S5"/>
<name>A0AB39X9S5_9GAMM</name>
<accession>A0AB39X9S5</accession>
<reference evidence="1" key="1">
    <citation type="submission" date="2024-07" db="EMBL/GenBank/DDBJ databases">
        <title>Whole genome sequence of bacterial strains from algal surface.</title>
        <authorList>
            <person name="Kumar P."/>
        </authorList>
    </citation>
    <scope>NUCLEOTIDE SEQUENCE</scope>
    <source>
        <strain evidence="1">PP-1MA</strain>
    </source>
</reference>
<evidence type="ECO:0008006" key="2">
    <source>
        <dbReference type="Google" id="ProtNLM"/>
    </source>
</evidence>
<evidence type="ECO:0000313" key="1">
    <source>
        <dbReference type="EMBL" id="XDV10601.1"/>
    </source>
</evidence>
<proteinExistence type="predicted"/>